<comment type="caution">
    <text evidence="2">The sequence shown here is derived from an EMBL/GenBank/DDBJ whole genome shotgun (WGS) entry which is preliminary data.</text>
</comment>
<evidence type="ECO:0000313" key="3">
    <source>
        <dbReference type="Proteomes" id="UP000660611"/>
    </source>
</evidence>
<organism evidence="2 3">
    <name type="scientific">Dactylosporangium siamense</name>
    <dbReference type="NCBI Taxonomy" id="685454"/>
    <lineage>
        <taxon>Bacteria</taxon>
        <taxon>Bacillati</taxon>
        <taxon>Actinomycetota</taxon>
        <taxon>Actinomycetes</taxon>
        <taxon>Micromonosporales</taxon>
        <taxon>Micromonosporaceae</taxon>
        <taxon>Dactylosporangium</taxon>
    </lineage>
</organism>
<evidence type="ECO:0008006" key="4">
    <source>
        <dbReference type="Google" id="ProtNLM"/>
    </source>
</evidence>
<dbReference type="Proteomes" id="UP000660611">
    <property type="component" value="Unassembled WGS sequence"/>
</dbReference>
<reference evidence="2" key="1">
    <citation type="submission" date="2021-01" db="EMBL/GenBank/DDBJ databases">
        <title>Whole genome shotgun sequence of Dactylosporangium siamense NBRC 106093.</title>
        <authorList>
            <person name="Komaki H."/>
            <person name="Tamura T."/>
        </authorList>
    </citation>
    <scope>NUCLEOTIDE SEQUENCE</scope>
    <source>
        <strain evidence="2">NBRC 106093</strain>
    </source>
</reference>
<accession>A0A919PGK5</accession>
<evidence type="ECO:0000256" key="1">
    <source>
        <dbReference type="SAM" id="Phobius"/>
    </source>
</evidence>
<dbReference type="AlphaFoldDB" id="A0A919PGK5"/>
<evidence type="ECO:0000313" key="2">
    <source>
        <dbReference type="EMBL" id="GIG42861.1"/>
    </source>
</evidence>
<keyword evidence="1" id="KW-1133">Transmembrane helix</keyword>
<gene>
    <name evidence="2" type="ORF">Dsi01nite_009020</name>
</gene>
<protein>
    <recommendedName>
        <fullName evidence="4">DUF4367 domain-containing protein</fullName>
    </recommendedName>
</protein>
<feature type="transmembrane region" description="Helical" evidence="1">
    <location>
        <begin position="39"/>
        <end position="59"/>
    </location>
</feature>
<name>A0A919PGK5_9ACTN</name>
<dbReference type="EMBL" id="BONQ01000017">
    <property type="protein sequence ID" value="GIG42861.1"/>
    <property type="molecule type" value="Genomic_DNA"/>
</dbReference>
<dbReference type="RefSeq" id="WP_203844731.1">
    <property type="nucleotide sequence ID" value="NZ_BAAAVW010000002.1"/>
</dbReference>
<keyword evidence="3" id="KW-1185">Reference proteome</keyword>
<keyword evidence="1" id="KW-0812">Transmembrane</keyword>
<sequence>MSDEEQVIDLLDRATASVPAALLEAPHAAIRRRVRRRRAAGWTAAAAAALLIIAGFAVARPGPAAQMPAAPGAAPAATSAQEAPGVPWLGARIDRTGTRLTVYAVPLLGKCVAERDPNRDDLVLDDDRVTVQLDGIYTGCADDTQVTSRTFTLPQALGDRFVVDGRSPRGQPFLFSDKDVPDFAAGGWSEQKAVWLNSGAAVLQLYLTRPGGPDLIFTPARWQPEPDGRVATPDHTLTLGDLQIDVYNRPGQQAAGWFSSHNSDVRFMLTVAGNPLEKDAFDALLRGMTWA</sequence>
<keyword evidence="1" id="KW-0472">Membrane</keyword>
<proteinExistence type="predicted"/>